<dbReference type="PROSITE" id="PS50043">
    <property type="entry name" value="HTH_LUXR_2"/>
    <property type="match status" value="1"/>
</dbReference>
<dbReference type="EMBL" id="CP071872">
    <property type="protein sequence ID" value="UNM16883.1"/>
    <property type="molecule type" value="Genomic_DNA"/>
</dbReference>
<protein>
    <submittedName>
        <fullName evidence="8">Response regulator transcription factor</fullName>
    </submittedName>
</protein>
<accession>A0ABY3X4C5</accession>
<proteinExistence type="predicted"/>
<dbReference type="Proteomes" id="UP000828924">
    <property type="component" value="Chromosome"/>
</dbReference>
<dbReference type="InterPro" id="IPR039420">
    <property type="entry name" value="WalR-like"/>
</dbReference>
<evidence type="ECO:0000256" key="3">
    <source>
        <dbReference type="ARBA" id="ARBA00023125"/>
    </source>
</evidence>
<dbReference type="InterPro" id="IPR011006">
    <property type="entry name" value="CheY-like_superfamily"/>
</dbReference>
<feature type="modified residue" description="4-aspartylphosphate" evidence="5">
    <location>
        <position position="49"/>
    </location>
</feature>
<evidence type="ECO:0000259" key="7">
    <source>
        <dbReference type="PROSITE" id="PS50110"/>
    </source>
</evidence>
<evidence type="ECO:0000313" key="9">
    <source>
        <dbReference type="Proteomes" id="UP000828924"/>
    </source>
</evidence>
<feature type="domain" description="Response regulatory" evidence="7">
    <location>
        <begin position="1"/>
        <end position="114"/>
    </location>
</feature>
<dbReference type="SUPFAM" id="SSF46894">
    <property type="entry name" value="C-terminal effector domain of the bipartite response regulators"/>
    <property type="match status" value="1"/>
</dbReference>
<keyword evidence="3" id="KW-0238">DNA-binding</keyword>
<keyword evidence="2" id="KW-0805">Transcription regulation</keyword>
<reference evidence="8 9" key="1">
    <citation type="submission" date="2021-03" db="EMBL/GenBank/DDBJ databases">
        <title>Complete genome of Streptomyces formicae strain 1H-GS9 (DSM 100524).</title>
        <authorList>
            <person name="Atanasov K.E."/>
            <person name="Altabella T."/>
            <person name="Ferrer A."/>
        </authorList>
    </citation>
    <scope>NUCLEOTIDE SEQUENCE [LARGE SCALE GENOMIC DNA]</scope>
    <source>
        <strain evidence="8 9">1H-GS9</strain>
    </source>
</reference>
<dbReference type="InterPro" id="IPR058245">
    <property type="entry name" value="NreC/VraR/RcsB-like_REC"/>
</dbReference>
<dbReference type="PROSITE" id="PS50110">
    <property type="entry name" value="RESPONSE_REGULATORY"/>
    <property type="match status" value="1"/>
</dbReference>
<evidence type="ECO:0000259" key="6">
    <source>
        <dbReference type="PROSITE" id="PS50043"/>
    </source>
</evidence>
<evidence type="ECO:0000256" key="4">
    <source>
        <dbReference type="ARBA" id="ARBA00023163"/>
    </source>
</evidence>
<dbReference type="PRINTS" id="PR00038">
    <property type="entry name" value="HTHLUXR"/>
</dbReference>
<keyword evidence="9" id="KW-1185">Reference proteome</keyword>
<dbReference type="PANTHER" id="PTHR43214:SF24">
    <property type="entry name" value="TRANSCRIPTIONAL REGULATORY PROTEIN NARL-RELATED"/>
    <property type="match status" value="1"/>
</dbReference>
<dbReference type="Pfam" id="PF00072">
    <property type="entry name" value="Response_reg"/>
    <property type="match status" value="1"/>
</dbReference>
<evidence type="ECO:0000256" key="1">
    <source>
        <dbReference type="ARBA" id="ARBA00022553"/>
    </source>
</evidence>
<dbReference type="InterPro" id="IPR000792">
    <property type="entry name" value="Tscrpt_reg_LuxR_C"/>
</dbReference>
<evidence type="ECO:0000313" key="8">
    <source>
        <dbReference type="EMBL" id="UNM16883.1"/>
    </source>
</evidence>
<dbReference type="PANTHER" id="PTHR43214">
    <property type="entry name" value="TWO-COMPONENT RESPONSE REGULATOR"/>
    <property type="match status" value="1"/>
</dbReference>
<dbReference type="CDD" id="cd06170">
    <property type="entry name" value="LuxR_C_like"/>
    <property type="match status" value="1"/>
</dbReference>
<keyword evidence="4" id="KW-0804">Transcription</keyword>
<keyword evidence="1 5" id="KW-0597">Phosphoprotein</keyword>
<gene>
    <name evidence="8" type="ORF">J4032_35220</name>
</gene>
<dbReference type="SMART" id="SM00421">
    <property type="entry name" value="HTH_LUXR"/>
    <property type="match status" value="1"/>
</dbReference>
<dbReference type="SMART" id="SM00448">
    <property type="entry name" value="REC"/>
    <property type="match status" value="1"/>
</dbReference>
<evidence type="ECO:0000256" key="2">
    <source>
        <dbReference type="ARBA" id="ARBA00023015"/>
    </source>
</evidence>
<feature type="domain" description="HTH luxR-type" evidence="6">
    <location>
        <begin position="170"/>
        <end position="235"/>
    </location>
</feature>
<organism evidence="8 9">
    <name type="scientific">Streptomyces formicae</name>
    <dbReference type="NCBI Taxonomy" id="1616117"/>
    <lineage>
        <taxon>Bacteria</taxon>
        <taxon>Bacillati</taxon>
        <taxon>Actinomycetota</taxon>
        <taxon>Actinomycetes</taxon>
        <taxon>Kitasatosporales</taxon>
        <taxon>Streptomycetaceae</taxon>
        <taxon>Streptomyces</taxon>
    </lineage>
</organism>
<evidence type="ECO:0000256" key="5">
    <source>
        <dbReference type="PROSITE-ProRule" id="PRU00169"/>
    </source>
</evidence>
<name>A0ABY3X4C5_9ACTN</name>
<dbReference type="InterPro" id="IPR016032">
    <property type="entry name" value="Sig_transdc_resp-reg_C-effctor"/>
</dbReference>
<dbReference type="Pfam" id="PF00196">
    <property type="entry name" value="GerE"/>
    <property type="match status" value="1"/>
</dbReference>
<dbReference type="SUPFAM" id="SSF52172">
    <property type="entry name" value="CheY-like"/>
    <property type="match status" value="1"/>
</dbReference>
<dbReference type="CDD" id="cd17535">
    <property type="entry name" value="REC_NarL-like"/>
    <property type="match status" value="1"/>
</dbReference>
<dbReference type="Gene3D" id="3.40.50.2300">
    <property type="match status" value="1"/>
</dbReference>
<sequence length="248" mass="26433">MIVDDEILIREGLRRILDAFKGVRVVAVCAGEEAVGEAERRQPDLVLLDVRMPHRDGLSVLADLRRLRRPPVVAMLTAFDAEEHLSAALRGGAAGFLLKDTAPEQLEYAIRELAQGGSVIAPRVARTVIHGYVNRESRPSGAGAASEHAQPVPGIPTQPRTGACLAAARAGASAEELTAREREVLELLAAGLSNTEIGKRLYIGTTTVKDHVSVLLGKLGVTNRVQAAVRAHQRGLVSSETAGIRRTA</sequence>
<dbReference type="InterPro" id="IPR001789">
    <property type="entry name" value="Sig_transdc_resp-reg_receiver"/>
</dbReference>